<dbReference type="InterPro" id="IPR049402">
    <property type="entry name" value="DZF_dom_C"/>
</dbReference>
<sequence length="392" mass="43551">MKAAPSSTKDDRHVMAKHSAIYPQAEELKAVQSFINTTELALTMLADGKLYSNRFPSESDSNAEDSSSWESCGIVRTGAVAKGLLLRGDRYFDLVIICKDKPTRWNVAAQGKEQFTVTANPNDATIKVMARRSNLWINITLTSPAMREHVENKADVLDRQKCLKALTAVRHTKWFQGRRFIQKSFIIVLRVMRDLCNRVHTWKPLQGWVIELLCEKAIMTCIRPIGTAEALRRVFECLAAGMLHKDKPGILDPCEKEPKDVLDGITAQQKEDITKSAQVPHTLILLLQLLQLSSSTHPSTFATSMSFSFTVSNASLPTVQSSKNISVDSLSTTAAPISVATARSTKLVTTFHLGITSIQFIQTVNSFNSNSNSEFIQFIQTNSNSFITSIKQ</sequence>
<name>A0A8C4QJS4_EPTBU</name>
<evidence type="ECO:0000313" key="3">
    <source>
        <dbReference type="Proteomes" id="UP000694388"/>
    </source>
</evidence>
<dbReference type="AlphaFoldDB" id="A0A8C4QJS4"/>
<dbReference type="InterPro" id="IPR006561">
    <property type="entry name" value="DZF_dom"/>
</dbReference>
<dbReference type="GO" id="GO:0003725">
    <property type="term" value="F:double-stranded RNA binding"/>
    <property type="evidence" value="ECO:0007669"/>
    <property type="project" value="TreeGrafter"/>
</dbReference>
<organism evidence="2 3">
    <name type="scientific">Eptatretus burgeri</name>
    <name type="common">Inshore hagfish</name>
    <dbReference type="NCBI Taxonomy" id="7764"/>
    <lineage>
        <taxon>Eukaryota</taxon>
        <taxon>Metazoa</taxon>
        <taxon>Chordata</taxon>
        <taxon>Craniata</taxon>
        <taxon>Vertebrata</taxon>
        <taxon>Cyclostomata</taxon>
        <taxon>Myxini</taxon>
        <taxon>Myxiniformes</taxon>
        <taxon>Myxinidae</taxon>
        <taxon>Eptatretinae</taxon>
        <taxon>Eptatretus</taxon>
    </lineage>
</organism>
<dbReference type="GO" id="GO:0071011">
    <property type="term" value="C:precatalytic spliceosome"/>
    <property type="evidence" value="ECO:0007669"/>
    <property type="project" value="TreeGrafter"/>
</dbReference>
<dbReference type="Pfam" id="PF20965">
    <property type="entry name" value="DZF_C"/>
    <property type="match status" value="1"/>
</dbReference>
<dbReference type="GO" id="GO:0003727">
    <property type="term" value="F:single-stranded RNA binding"/>
    <property type="evidence" value="ECO:0007669"/>
    <property type="project" value="TreeGrafter"/>
</dbReference>
<reference evidence="2" key="2">
    <citation type="submission" date="2025-09" db="UniProtKB">
        <authorList>
            <consortium name="Ensembl"/>
        </authorList>
    </citation>
    <scope>IDENTIFICATION</scope>
</reference>
<evidence type="ECO:0000259" key="1">
    <source>
        <dbReference type="PROSITE" id="PS51703"/>
    </source>
</evidence>
<dbReference type="PROSITE" id="PS51703">
    <property type="entry name" value="DZF"/>
    <property type="match status" value="1"/>
</dbReference>
<dbReference type="Ensembl" id="ENSEBUT00000017137.1">
    <property type="protein sequence ID" value="ENSEBUP00000016561.1"/>
    <property type="gene ID" value="ENSEBUG00000010383.1"/>
</dbReference>
<dbReference type="InterPro" id="IPR043519">
    <property type="entry name" value="NT_sf"/>
</dbReference>
<evidence type="ECO:0000313" key="2">
    <source>
        <dbReference type="Ensembl" id="ENSEBUP00000016561.1"/>
    </source>
</evidence>
<dbReference type="InterPro" id="IPR049401">
    <property type="entry name" value="DZF_dom_N"/>
</dbReference>
<dbReference type="Pfam" id="PF07528">
    <property type="entry name" value="DZF_N"/>
    <property type="match status" value="1"/>
</dbReference>
<feature type="domain" description="DZF" evidence="1">
    <location>
        <begin position="1"/>
        <end position="341"/>
    </location>
</feature>
<dbReference type="PANTHER" id="PTHR45762">
    <property type="entry name" value="ZINC FINGER RNA-BINDING PROTEIN"/>
    <property type="match status" value="1"/>
</dbReference>
<dbReference type="Gene3D" id="1.10.1410.40">
    <property type="match status" value="1"/>
</dbReference>
<accession>A0A8C4QJS4</accession>
<dbReference type="PANTHER" id="PTHR45762:SF1">
    <property type="entry name" value="SPERMATID PERINUCLEAR RNA-BINDING PROTEIN"/>
    <property type="match status" value="1"/>
</dbReference>
<dbReference type="Proteomes" id="UP000694388">
    <property type="component" value="Unplaced"/>
</dbReference>
<dbReference type="Gene3D" id="3.30.460.10">
    <property type="entry name" value="Beta Polymerase, domain 2"/>
    <property type="match status" value="1"/>
</dbReference>
<keyword evidence="3" id="KW-1185">Reference proteome</keyword>
<dbReference type="GeneTree" id="ENSGT00940000154687"/>
<reference evidence="2" key="1">
    <citation type="submission" date="2025-08" db="UniProtKB">
        <authorList>
            <consortium name="Ensembl"/>
        </authorList>
    </citation>
    <scope>IDENTIFICATION</scope>
</reference>
<proteinExistence type="predicted"/>
<protein>
    <recommendedName>
        <fullName evidence="1">DZF domain-containing protein</fullName>
    </recommendedName>
</protein>
<dbReference type="SMART" id="SM00572">
    <property type="entry name" value="DZF"/>
    <property type="match status" value="1"/>
</dbReference>